<dbReference type="SUPFAM" id="SSF47188">
    <property type="entry name" value="Hemerythrin-like"/>
    <property type="match status" value="1"/>
</dbReference>
<keyword evidence="2" id="KW-0813">Transport</keyword>
<name>A0A841RGQ2_9SPIO</name>
<sequence length="132" mass="15934">MINNHIPKWDDSFSVGNDRIDHQHQYFLSLIEYLDESVDSNTSPAFVKHMLDEILLYARFHFCSEENMMEQYEYAGYNRHKKLHEQLLHEVTRKIIHFSMNKAELADIIEFLLSWFLTHTINEDKMFHESLK</sequence>
<dbReference type="GO" id="GO:0005344">
    <property type="term" value="F:oxygen carrier activity"/>
    <property type="evidence" value="ECO:0007669"/>
    <property type="project" value="UniProtKB-KW"/>
</dbReference>
<reference evidence="6 7" key="1">
    <citation type="submission" date="2020-08" db="EMBL/GenBank/DDBJ databases">
        <title>Genomic Encyclopedia of Type Strains, Phase IV (KMG-IV): sequencing the most valuable type-strain genomes for metagenomic binning, comparative biology and taxonomic classification.</title>
        <authorList>
            <person name="Goeker M."/>
        </authorList>
    </citation>
    <scope>NUCLEOTIDE SEQUENCE [LARGE SCALE GENOMIC DNA]</scope>
    <source>
        <strain evidence="6 7">DSM 2461</strain>
    </source>
</reference>
<accession>A0A841RGQ2</accession>
<dbReference type="PANTHER" id="PTHR37164:SF1">
    <property type="entry name" value="BACTERIOHEMERYTHRIN"/>
    <property type="match status" value="1"/>
</dbReference>
<keyword evidence="7" id="KW-1185">Reference proteome</keyword>
<evidence type="ECO:0000256" key="2">
    <source>
        <dbReference type="ARBA" id="ARBA00022621"/>
    </source>
</evidence>
<keyword evidence="2" id="KW-0561">Oxygen transport</keyword>
<evidence type="ECO:0000313" key="7">
    <source>
        <dbReference type="Proteomes" id="UP000587760"/>
    </source>
</evidence>
<evidence type="ECO:0000259" key="5">
    <source>
        <dbReference type="Pfam" id="PF01814"/>
    </source>
</evidence>
<dbReference type="InterPro" id="IPR050669">
    <property type="entry name" value="Hemerythrin"/>
</dbReference>
<dbReference type="NCBIfam" id="NF033749">
    <property type="entry name" value="bact_hemeryth"/>
    <property type="match status" value="1"/>
</dbReference>
<dbReference type="Gene3D" id="1.20.120.50">
    <property type="entry name" value="Hemerythrin-like"/>
    <property type="match status" value="1"/>
</dbReference>
<organism evidence="6 7">
    <name type="scientific">Spirochaeta isovalerica</name>
    <dbReference type="NCBI Taxonomy" id="150"/>
    <lineage>
        <taxon>Bacteria</taxon>
        <taxon>Pseudomonadati</taxon>
        <taxon>Spirochaetota</taxon>
        <taxon>Spirochaetia</taxon>
        <taxon>Spirochaetales</taxon>
        <taxon>Spirochaetaceae</taxon>
        <taxon>Spirochaeta</taxon>
    </lineage>
</organism>
<dbReference type="InterPro" id="IPR012827">
    <property type="entry name" value="Hemerythrin_metal-bd"/>
</dbReference>
<dbReference type="PANTHER" id="PTHR37164">
    <property type="entry name" value="BACTERIOHEMERYTHRIN"/>
    <property type="match status" value="1"/>
</dbReference>
<dbReference type="InterPro" id="IPR012312">
    <property type="entry name" value="Hemerythrin-like"/>
</dbReference>
<gene>
    <name evidence="6" type="ORF">HNR50_003182</name>
</gene>
<evidence type="ECO:0000256" key="4">
    <source>
        <dbReference type="ARBA" id="ARBA00023004"/>
    </source>
</evidence>
<comment type="similarity">
    <text evidence="1">Belongs to the hemerythrin family.</text>
</comment>
<proteinExistence type="inferred from homology"/>
<dbReference type="Proteomes" id="UP000587760">
    <property type="component" value="Unassembled WGS sequence"/>
</dbReference>
<keyword evidence="4" id="KW-0408">Iron</keyword>
<dbReference type="Pfam" id="PF01814">
    <property type="entry name" value="Hemerythrin"/>
    <property type="match status" value="1"/>
</dbReference>
<dbReference type="CDD" id="cd12107">
    <property type="entry name" value="Hemerythrin"/>
    <property type="match status" value="1"/>
</dbReference>
<dbReference type="RefSeq" id="WP_184747747.1">
    <property type="nucleotide sequence ID" value="NZ_JACHGJ010000006.1"/>
</dbReference>
<dbReference type="GO" id="GO:0046872">
    <property type="term" value="F:metal ion binding"/>
    <property type="evidence" value="ECO:0007669"/>
    <property type="project" value="UniProtKB-KW"/>
</dbReference>
<protein>
    <submittedName>
        <fullName evidence="6">Hemerythrin</fullName>
    </submittedName>
</protein>
<dbReference type="PROSITE" id="PS00550">
    <property type="entry name" value="HEMERYTHRINS"/>
    <property type="match status" value="1"/>
</dbReference>
<keyword evidence="3" id="KW-0479">Metal-binding</keyword>
<evidence type="ECO:0000256" key="3">
    <source>
        <dbReference type="ARBA" id="ARBA00022723"/>
    </source>
</evidence>
<feature type="domain" description="Hemerythrin-like" evidence="5">
    <location>
        <begin position="16"/>
        <end position="128"/>
    </location>
</feature>
<dbReference type="InterPro" id="IPR035938">
    <property type="entry name" value="Hemerythrin-like_sf"/>
</dbReference>
<evidence type="ECO:0000313" key="6">
    <source>
        <dbReference type="EMBL" id="MBB6481502.1"/>
    </source>
</evidence>
<dbReference type="NCBIfam" id="TIGR02481">
    <property type="entry name" value="hemeryth_dom"/>
    <property type="match status" value="1"/>
</dbReference>
<evidence type="ECO:0000256" key="1">
    <source>
        <dbReference type="ARBA" id="ARBA00010587"/>
    </source>
</evidence>
<dbReference type="AlphaFoldDB" id="A0A841RGQ2"/>
<dbReference type="EMBL" id="JACHGJ010000006">
    <property type="protein sequence ID" value="MBB6481502.1"/>
    <property type="molecule type" value="Genomic_DNA"/>
</dbReference>
<comment type="caution">
    <text evidence="6">The sequence shown here is derived from an EMBL/GenBank/DDBJ whole genome shotgun (WGS) entry which is preliminary data.</text>
</comment>
<dbReference type="InterPro" id="IPR016131">
    <property type="entry name" value="Haemerythrin_Fe_BS"/>
</dbReference>